<dbReference type="InterPro" id="IPR013083">
    <property type="entry name" value="Znf_RING/FYVE/PHD"/>
</dbReference>
<proteinExistence type="predicted"/>
<organism evidence="5 6">
    <name type="scientific">Micractinium conductrix</name>
    <dbReference type="NCBI Taxonomy" id="554055"/>
    <lineage>
        <taxon>Eukaryota</taxon>
        <taxon>Viridiplantae</taxon>
        <taxon>Chlorophyta</taxon>
        <taxon>core chlorophytes</taxon>
        <taxon>Trebouxiophyceae</taxon>
        <taxon>Chlorellales</taxon>
        <taxon>Chlorellaceae</taxon>
        <taxon>Chlorella clade</taxon>
        <taxon>Micractinium</taxon>
    </lineage>
</organism>
<keyword evidence="2" id="KW-0863">Zinc-finger</keyword>
<evidence type="ECO:0000313" key="5">
    <source>
        <dbReference type="EMBL" id="PSC76959.1"/>
    </source>
</evidence>
<evidence type="ECO:0000256" key="2">
    <source>
        <dbReference type="ARBA" id="ARBA00022771"/>
    </source>
</evidence>
<evidence type="ECO:0000259" key="4">
    <source>
        <dbReference type="PROSITE" id="PS51292"/>
    </source>
</evidence>
<dbReference type="AlphaFoldDB" id="A0A2P6VS92"/>
<keyword evidence="6" id="KW-1185">Reference proteome</keyword>
<dbReference type="Gene3D" id="3.30.40.10">
    <property type="entry name" value="Zinc/RING finger domain, C3HC4 (zinc finger)"/>
    <property type="match status" value="1"/>
</dbReference>
<keyword evidence="1" id="KW-0479">Metal-binding</keyword>
<dbReference type="InterPro" id="IPR011016">
    <property type="entry name" value="Znf_RING-CH"/>
</dbReference>
<keyword evidence="3" id="KW-0862">Zinc</keyword>
<protein>
    <submittedName>
        <fullName evidence="5">E3 ubiquitin-ligase MARCH5</fullName>
    </submittedName>
</protein>
<comment type="caution">
    <text evidence="5">The sequence shown here is derived from an EMBL/GenBank/DDBJ whole genome shotgun (WGS) entry which is preliminary data.</text>
</comment>
<evidence type="ECO:0000313" key="6">
    <source>
        <dbReference type="Proteomes" id="UP000239649"/>
    </source>
</evidence>
<evidence type="ECO:0000256" key="3">
    <source>
        <dbReference type="ARBA" id="ARBA00022833"/>
    </source>
</evidence>
<dbReference type="PROSITE" id="PS51292">
    <property type="entry name" value="ZF_RING_CH"/>
    <property type="match status" value="1"/>
</dbReference>
<dbReference type="SUPFAM" id="SSF57850">
    <property type="entry name" value="RING/U-box"/>
    <property type="match status" value="1"/>
</dbReference>
<dbReference type="SMART" id="SM00744">
    <property type="entry name" value="RINGv"/>
    <property type="match status" value="1"/>
</dbReference>
<dbReference type="GO" id="GO:0008270">
    <property type="term" value="F:zinc ion binding"/>
    <property type="evidence" value="ECO:0007669"/>
    <property type="project" value="UniProtKB-KW"/>
</dbReference>
<feature type="domain" description="RING-CH-type" evidence="4">
    <location>
        <begin position="1"/>
        <end position="45"/>
    </location>
</feature>
<evidence type="ECO:0000256" key="1">
    <source>
        <dbReference type="ARBA" id="ARBA00022723"/>
    </source>
</evidence>
<reference evidence="5 6" key="1">
    <citation type="journal article" date="2018" name="Plant J.">
        <title>Genome sequences of Chlorella sorokiniana UTEX 1602 and Micractinium conductrix SAG 241.80: implications to maltose excretion by a green alga.</title>
        <authorList>
            <person name="Arriola M.B."/>
            <person name="Velmurugan N."/>
            <person name="Zhang Y."/>
            <person name="Plunkett M.H."/>
            <person name="Hondzo H."/>
            <person name="Barney B.M."/>
        </authorList>
    </citation>
    <scope>NUCLEOTIDE SEQUENCE [LARGE SCALE GENOMIC DNA]</scope>
    <source>
        <strain evidence="5 6">SAG 241.80</strain>
    </source>
</reference>
<dbReference type="Pfam" id="PF12906">
    <property type="entry name" value="RINGv"/>
    <property type="match status" value="1"/>
</dbReference>
<accession>A0A2P6VS92</accession>
<name>A0A2P6VS92_9CHLO</name>
<dbReference type="OrthoDB" id="568465at2759"/>
<dbReference type="Proteomes" id="UP000239649">
    <property type="component" value="Unassembled WGS sequence"/>
</dbReference>
<dbReference type="GO" id="GO:0016874">
    <property type="term" value="F:ligase activity"/>
    <property type="evidence" value="ECO:0007669"/>
    <property type="project" value="UniProtKB-KW"/>
</dbReference>
<sequence length="289" mass="30796">MQPCSCRGTTAHAHVSCLFAWQLQKTRQLRDASRCEVCGTAYQVPPEAAHAWARGAPAAGELRQLRLVQLWQRARPALAGAARAAWWGATTALRLRHWWFWAGQVAYIAVEAGAVPQLRPGALPPHATRLQPFVTMAGRCLLLTALLERRTLGGVAAGTVRDAVGLAGALLALGAARTLQHVFTPTARHAGSHEPAAAAAAGLLVQGATLLAAAQATRWTAYMQALFGPLCPPWLREITQGGHALLRLWLKASAEENRLVLGALDVGFLFRARPAALAALHAALRGAKQ</sequence>
<dbReference type="EMBL" id="LHPF02000001">
    <property type="protein sequence ID" value="PSC76959.1"/>
    <property type="molecule type" value="Genomic_DNA"/>
</dbReference>
<gene>
    <name evidence="5" type="primary">g536</name>
    <name evidence="5" type="ORF">C2E20_0536</name>
</gene>